<dbReference type="GO" id="GO:0008237">
    <property type="term" value="F:metallopeptidase activity"/>
    <property type="evidence" value="ECO:0007669"/>
    <property type="project" value="InterPro"/>
</dbReference>
<dbReference type="GO" id="GO:0004177">
    <property type="term" value="F:aminopeptidase activity"/>
    <property type="evidence" value="ECO:0007669"/>
    <property type="project" value="UniProtKB-KW"/>
</dbReference>
<dbReference type="PANTHER" id="PTHR45726:SF3">
    <property type="entry name" value="LEUKOTRIENE A-4 HYDROLASE"/>
    <property type="match status" value="1"/>
</dbReference>
<evidence type="ECO:0000313" key="2">
    <source>
        <dbReference type="EMBL" id="SCZ85602.1"/>
    </source>
</evidence>
<dbReference type="InterPro" id="IPR027268">
    <property type="entry name" value="Peptidase_M4/M1_CTD_sf"/>
</dbReference>
<gene>
    <name evidence="2" type="ORF">NSMM_400080</name>
</gene>
<keyword evidence="2" id="KW-0645">Protease</keyword>
<keyword evidence="2" id="KW-0031">Aminopeptidase</keyword>
<sequence length="692" mass="77581">MNKPAGFVMFHGKSTAAWLYLIMLLSLPLQAATDIHYAITVAIDPSSRMLRGESQITLPSAGEFELVLSRRFTVSHLQANGVRVMRQAAQPGGVQSWRVITTAVEKNGLPQIILHWQGELAELDQSLDHAQTLGRPIPVSSNAGTFLPNSSAWYPAISGALASYKVELSLPFGQRGLVAGKLVQESESETDGYQARFTFDYPSDGIDLMAGPYRIRHDKIQSTAVSKEIQLRTYFYSEIDDLASGYLDSVKQYISFYEKWIGEYPFTEFSVVASPTPTGFGMPTLTYLGVSVLKLPFIRATSLGHEVLHNWWGNGVYADYSRGNWSEGLTTFMADYTYKVQQGSVAAREMRLDWLRDFTALAPGQDQPLLAFTSRTHGASKIVGYNKAAMFFLMLRDWLGESVFDEAIRTLWHERRFRITAWQDIQQIFEQVADRSLDAYFKQWLTRTGAPQISVTQALSNPTSDGRYRLAVVLTQSGDVYQLRVPLLMRNCSGNEEKLYADLQSRQQTFEWILSSPPDEIVLDPDFQLFRLLAAEEAVPILREGMVNQSARTLLLFQPDSESHRIAFTLVSNLQGRKPLQVNKNIDFHQTPLVVVGLTHQVDDWLAQRNLPAMPQTIQDEKATAYVWTIRSSDGAIITILSARDNDSLLALGRSLPHYGRQSYLVYDSATVIGKGVWPAQPPAVKVKANRS</sequence>
<dbReference type="EMBL" id="FMWO01000048">
    <property type="protein sequence ID" value="SCZ85602.1"/>
    <property type="molecule type" value="Genomic_DNA"/>
</dbReference>
<dbReference type="InterPro" id="IPR034015">
    <property type="entry name" value="M1_LTA4H"/>
</dbReference>
<protein>
    <submittedName>
        <fullName evidence="2">Peptidase M1 membrane alanine aminopeptidase</fullName>
    </submittedName>
</protein>
<reference evidence="2 3" key="1">
    <citation type="submission" date="2016-10" db="EMBL/GenBank/DDBJ databases">
        <authorList>
            <person name="de Groot N.N."/>
        </authorList>
    </citation>
    <scope>NUCLEOTIDE SEQUENCE [LARGE SCALE GENOMIC DNA]</scope>
    <source>
        <strain evidence="2">1</strain>
    </source>
</reference>
<dbReference type="Gene3D" id="1.10.390.10">
    <property type="entry name" value="Neutral Protease Domain 2"/>
    <property type="match status" value="1"/>
</dbReference>
<proteinExistence type="predicted"/>
<dbReference type="RefSeq" id="WP_090286034.1">
    <property type="nucleotide sequence ID" value="NZ_FMWO01000048.1"/>
</dbReference>
<dbReference type="STRING" id="51642.NSMM_400080"/>
<dbReference type="GO" id="GO:0008270">
    <property type="term" value="F:zinc ion binding"/>
    <property type="evidence" value="ECO:0007669"/>
    <property type="project" value="InterPro"/>
</dbReference>
<keyword evidence="3" id="KW-1185">Reference proteome</keyword>
<dbReference type="AlphaFoldDB" id="A0A1G5SEQ8"/>
<name>A0A1G5SEQ8_9PROT</name>
<keyword evidence="2" id="KW-0378">Hydrolase</keyword>
<evidence type="ECO:0000259" key="1">
    <source>
        <dbReference type="Pfam" id="PF01433"/>
    </source>
</evidence>
<dbReference type="Proteomes" id="UP000198729">
    <property type="component" value="Unassembled WGS sequence"/>
</dbReference>
<dbReference type="PANTHER" id="PTHR45726">
    <property type="entry name" value="LEUKOTRIENE A-4 HYDROLASE"/>
    <property type="match status" value="1"/>
</dbReference>
<dbReference type="InterPro" id="IPR014782">
    <property type="entry name" value="Peptidase_M1_dom"/>
</dbReference>
<dbReference type="Pfam" id="PF01433">
    <property type="entry name" value="Peptidase_M1"/>
    <property type="match status" value="1"/>
</dbReference>
<accession>A0A1G5SEQ8</accession>
<dbReference type="OrthoDB" id="9762302at2"/>
<feature type="domain" description="Peptidase M1 membrane alanine aminopeptidase" evidence="1">
    <location>
        <begin position="303"/>
        <end position="444"/>
    </location>
</feature>
<organism evidence="2 3">
    <name type="scientific">Nitrosomonas mobilis</name>
    <dbReference type="NCBI Taxonomy" id="51642"/>
    <lineage>
        <taxon>Bacteria</taxon>
        <taxon>Pseudomonadati</taxon>
        <taxon>Pseudomonadota</taxon>
        <taxon>Betaproteobacteria</taxon>
        <taxon>Nitrosomonadales</taxon>
        <taxon>Nitrosomonadaceae</taxon>
        <taxon>Nitrosomonas</taxon>
    </lineage>
</organism>
<dbReference type="SUPFAM" id="SSF55486">
    <property type="entry name" value="Metalloproteases ('zincins'), catalytic domain"/>
    <property type="match status" value="1"/>
</dbReference>
<evidence type="ECO:0000313" key="3">
    <source>
        <dbReference type="Proteomes" id="UP000198729"/>
    </source>
</evidence>